<dbReference type="Proteomes" id="UP000320773">
    <property type="component" value="Unassembled WGS sequence"/>
</dbReference>
<gene>
    <name evidence="2" type="ORF">BC670_0979</name>
</gene>
<evidence type="ECO:0000313" key="2">
    <source>
        <dbReference type="EMBL" id="TQM40112.1"/>
    </source>
</evidence>
<feature type="signal peptide" evidence="1">
    <location>
        <begin position="1"/>
        <end position="22"/>
    </location>
</feature>
<keyword evidence="1" id="KW-0732">Signal</keyword>
<evidence type="ECO:0000313" key="3">
    <source>
        <dbReference type="Proteomes" id="UP000320773"/>
    </source>
</evidence>
<feature type="chain" id="PRO_5022090907" description="Pectate lyase-like protein" evidence="1">
    <location>
        <begin position="23"/>
        <end position="618"/>
    </location>
</feature>
<protein>
    <recommendedName>
        <fullName evidence="4">Pectate lyase-like protein</fullName>
    </recommendedName>
</protein>
<dbReference type="AlphaFoldDB" id="A0A543G209"/>
<dbReference type="EMBL" id="VFPJ01000001">
    <property type="protein sequence ID" value="TQM40112.1"/>
    <property type="molecule type" value="Genomic_DNA"/>
</dbReference>
<comment type="caution">
    <text evidence="2">The sequence shown here is derived from an EMBL/GenBank/DDBJ whole genome shotgun (WGS) entry which is preliminary data.</text>
</comment>
<dbReference type="RefSeq" id="WP_141841303.1">
    <property type="nucleotide sequence ID" value="NZ_VFPJ01000001.1"/>
</dbReference>
<dbReference type="InterPro" id="IPR011050">
    <property type="entry name" value="Pectin_lyase_fold/virulence"/>
</dbReference>
<proteinExistence type="predicted"/>
<evidence type="ECO:0000256" key="1">
    <source>
        <dbReference type="SAM" id="SignalP"/>
    </source>
</evidence>
<sequence length="618" mass="67231">MQKLNSFLFIMLLLALSNFSFGQQNPKTYIIGSTLSTGDGSIQDQEDTCYPATPASIRPIVVGISNQYDTNINNNSYLVSTNNADYGDIILKAYKRGFRHFYFQEGLYVVSTPINLNGLNGITIEGAGARTTFKAGSTTLEAIFKISNNYNSKIMNLNMDLKTTLNCGAPTDAADANTGIKIGGQVGRCLFEGLFFRSYIGADNASMVSNSPILIELASGQESDWNTFNNIHFQRCKGGIVLDINGGIFNSNVFSNIHLEHFLVGIDFQGSGGQIEGNLFTNIDAQASKVAEGLKVRTLDVIKNVRGANNVFNNIQVSDYEPCIPDATGNIPTNCAGSAVYGYVVSLTDAASRTTIAYSEIEGRTNNNSSEEKAGWYNDQGKGTNFVGNASTDRKTDYIVKDINDLYYEGKIEAGKTKEELQNSSKFNFLAYKNFNRVQITNDPFSTEGSGINMFTNSRFTINNYKSIDIGNRGAAGAYNVDKASNLSIYGNISWSTHNSMSLDGATTGTGLPPASTNTHAKKYVITNADTTGAFQWTKIGDLTWNHIAIKNIKLDGFAITNNSNATPATNTDAGLRLDNGLAPYKSDFLIYVVANIQKLFISLPCKEQTTGEFYTDV</sequence>
<organism evidence="2 3">
    <name type="scientific">Flavobacterium branchiophilum</name>
    <dbReference type="NCBI Taxonomy" id="55197"/>
    <lineage>
        <taxon>Bacteria</taxon>
        <taxon>Pseudomonadati</taxon>
        <taxon>Bacteroidota</taxon>
        <taxon>Flavobacteriia</taxon>
        <taxon>Flavobacteriales</taxon>
        <taxon>Flavobacteriaceae</taxon>
        <taxon>Flavobacterium</taxon>
    </lineage>
</organism>
<dbReference type="SUPFAM" id="SSF51126">
    <property type="entry name" value="Pectin lyase-like"/>
    <property type="match status" value="1"/>
</dbReference>
<accession>A0A543G209</accession>
<reference evidence="2 3" key="1">
    <citation type="submission" date="2019-06" db="EMBL/GenBank/DDBJ databases">
        <title>Genomic Encyclopedia of Archaeal and Bacterial Type Strains, Phase II (KMG-II): from individual species to whole genera.</title>
        <authorList>
            <person name="Goeker M."/>
        </authorList>
    </citation>
    <scope>NUCLEOTIDE SEQUENCE [LARGE SCALE GENOMIC DNA]</scope>
    <source>
        <strain evidence="2 3">DSM 24789</strain>
    </source>
</reference>
<name>A0A543G209_9FLAO</name>
<evidence type="ECO:0008006" key="4">
    <source>
        <dbReference type="Google" id="ProtNLM"/>
    </source>
</evidence>